<name>A0AAV2KYH6_KNICA</name>
<feature type="region of interest" description="Disordered" evidence="1">
    <location>
        <begin position="1"/>
        <end position="37"/>
    </location>
</feature>
<evidence type="ECO:0000313" key="3">
    <source>
        <dbReference type="Proteomes" id="UP001497482"/>
    </source>
</evidence>
<feature type="compositionally biased region" description="Basic and acidic residues" evidence="1">
    <location>
        <begin position="104"/>
        <end position="114"/>
    </location>
</feature>
<protein>
    <submittedName>
        <fullName evidence="2">Uncharacterized protein</fullName>
    </submittedName>
</protein>
<dbReference type="Proteomes" id="UP001497482">
    <property type="component" value="Chromosome 20"/>
</dbReference>
<sequence length="114" mass="13008">MPLVVISQVDDKTGTGGERRQKERKRKKRRLRGSARKELQERAFWIAAQENRSQSRRRTETGRVRGCADTHEWQRSGASGWTPPPFSPSSGAAKRWAKAAGPAEPRRHTTLEMR</sequence>
<evidence type="ECO:0000256" key="1">
    <source>
        <dbReference type="SAM" id="MobiDB-lite"/>
    </source>
</evidence>
<gene>
    <name evidence="2" type="ORF">KC01_LOCUS23930</name>
</gene>
<feature type="compositionally biased region" description="Low complexity" evidence="1">
    <location>
        <begin position="91"/>
        <end position="103"/>
    </location>
</feature>
<reference evidence="2 3" key="1">
    <citation type="submission" date="2024-04" db="EMBL/GenBank/DDBJ databases">
        <authorList>
            <person name="Waldvogel A.-M."/>
            <person name="Schoenle A."/>
        </authorList>
    </citation>
    <scope>NUCLEOTIDE SEQUENCE [LARGE SCALE GENOMIC DNA]</scope>
</reference>
<proteinExistence type="predicted"/>
<dbReference type="EMBL" id="OZ035842">
    <property type="protein sequence ID" value="CAL1595052.1"/>
    <property type="molecule type" value="Genomic_DNA"/>
</dbReference>
<organism evidence="2 3">
    <name type="scientific">Knipowitschia caucasica</name>
    <name type="common">Caucasian dwarf goby</name>
    <name type="synonym">Pomatoschistus caucasicus</name>
    <dbReference type="NCBI Taxonomy" id="637954"/>
    <lineage>
        <taxon>Eukaryota</taxon>
        <taxon>Metazoa</taxon>
        <taxon>Chordata</taxon>
        <taxon>Craniata</taxon>
        <taxon>Vertebrata</taxon>
        <taxon>Euteleostomi</taxon>
        <taxon>Actinopterygii</taxon>
        <taxon>Neopterygii</taxon>
        <taxon>Teleostei</taxon>
        <taxon>Neoteleostei</taxon>
        <taxon>Acanthomorphata</taxon>
        <taxon>Gobiaria</taxon>
        <taxon>Gobiiformes</taxon>
        <taxon>Gobioidei</taxon>
        <taxon>Gobiidae</taxon>
        <taxon>Gobiinae</taxon>
        <taxon>Knipowitschia</taxon>
    </lineage>
</organism>
<feature type="compositionally biased region" description="Basic residues" evidence="1">
    <location>
        <begin position="22"/>
        <end position="34"/>
    </location>
</feature>
<evidence type="ECO:0000313" key="2">
    <source>
        <dbReference type="EMBL" id="CAL1595052.1"/>
    </source>
</evidence>
<feature type="compositionally biased region" description="Basic and acidic residues" evidence="1">
    <location>
        <begin position="57"/>
        <end position="74"/>
    </location>
</feature>
<feature type="region of interest" description="Disordered" evidence="1">
    <location>
        <begin position="51"/>
        <end position="114"/>
    </location>
</feature>
<feature type="compositionally biased region" description="Basic and acidic residues" evidence="1">
    <location>
        <begin position="9"/>
        <end position="21"/>
    </location>
</feature>
<keyword evidence="3" id="KW-1185">Reference proteome</keyword>
<accession>A0AAV2KYH6</accession>
<dbReference type="AlphaFoldDB" id="A0AAV2KYH6"/>